<keyword evidence="3" id="KW-1185">Reference proteome</keyword>
<dbReference type="STRING" id="418495.SAMN05216215_105444"/>
<name>A0A1H3RID3_9PSEU</name>
<reference evidence="3" key="1">
    <citation type="submission" date="2016-10" db="EMBL/GenBank/DDBJ databases">
        <authorList>
            <person name="Varghese N."/>
            <person name="Submissions S."/>
        </authorList>
    </citation>
    <scope>NUCLEOTIDE SEQUENCE [LARGE SCALE GENOMIC DNA]</scope>
    <source>
        <strain evidence="3">CGMCC 4.3530</strain>
    </source>
</reference>
<feature type="compositionally biased region" description="Low complexity" evidence="1">
    <location>
        <begin position="475"/>
        <end position="484"/>
    </location>
</feature>
<accession>A0A1H3RID3</accession>
<protein>
    <recommendedName>
        <fullName evidence="4">Tetratricopeptide repeat-containing protein</fullName>
    </recommendedName>
</protein>
<feature type="region of interest" description="Disordered" evidence="1">
    <location>
        <begin position="851"/>
        <end position="918"/>
    </location>
</feature>
<gene>
    <name evidence="2" type="ORF">SAMN05216215_105444</name>
</gene>
<feature type="compositionally biased region" description="Low complexity" evidence="1">
    <location>
        <begin position="764"/>
        <end position="776"/>
    </location>
</feature>
<feature type="compositionally biased region" description="Low complexity" evidence="1">
    <location>
        <begin position="664"/>
        <end position="680"/>
    </location>
</feature>
<dbReference type="InterPro" id="IPR011990">
    <property type="entry name" value="TPR-like_helical_dom_sf"/>
</dbReference>
<dbReference type="Proteomes" id="UP000199529">
    <property type="component" value="Unassembled WGS sequence"/>
</dbReference>
<feature type="compositionally biased region" description="Polar residues" evidence="1">
    <location>
        <begin position="635"/>
        <end position="646"/>
    </location>
</feature>
<feature type="compositionally biased region" description="Polar residues" evidence="1">
    <location>
        <begin position="566"/>
        <end position="577"/>
    </location>
</feature>
<proteinExistence type="predicted"/>
<feature type="compositionally biased region" description="Basic and acidic residues" evidence="1">
    <location>
        <begin position="415"/>
        <end position="429"/>
    </location>
</feature>
<dbReference type="EMBL" id="FNOK01000054">
    <property type="protein sequence ID" value="SDZ25457.1"/>
    <property type="molecule type" value="Genomic_DNA"/>
</dbReference>
<feature type="compositionally biased region" description="Pro residues" evidence="1">
    <location>
        <begin position="367"/>
        <end position="376"/>
    </location>
</feature>
<evidence type="ECO:0000313" key="2">
    <source>
        <dbReference type="EMBL" id="SDZ25457.1"/>
    </source>
</evidence>
<organism evidence="2 3">
    <name type="scientific">Saccharopolyspora shandongensis</name>
    <dbReference type="NCBI Taxonomy" id="418495"/>
    <lineage>
        <taxon>Bacteria</taxon>
        <taxon>Bacillati</taxon>
        <taxon>Actinomycetota</taxon>
        <taxon>Actinomycetes</taxon>
        <taxon>Pseudonocardiales</taxon>
        <taxon>Pseudonocardiaceae</taxon>
        <taxon>Saccharopolyspora</taxon>
    </lineage>
</organism>
<feature type="compositionally biased region" description="Low complexity" evidence="1">
    <location>
        <begin position="519"/>
        <end position="536"/>
    </location>
</feature>
<feature type="compositionally biased region" description="Pro residues" evidence="1">
    <location>
        <begin position="751"/>
        <end position="763"/>
    </location>
</feature>
<feature type="compositionally biased region" description="Basic and acidic residues" evidence="1">
    <location>
        <begin position="648"/>
        <end position="659"/>
    </location>
</feature>
<feature type="region of interest" description="Disordered" evidence="1">
    <location>
        <begin position="357"/>
        <end position="822"/>
    </location>
</feature>
<evidence type="ECO:0000313" key="3">
    <source>
        <dbReference type="Proteomes" id="UP000199529"/>
    </source>
</evidence>
<dbReference type="Gene3D" id="1.25.40.10">
    <property type="entry name" value="Tetratricopeptide repeat domain"/>
    <property type="match status" value="1"/>
</dbReference>
<evidence type="ECO:0008006" key="4">
    <source>
        <dbReference type="Google" id="ProtNLM"/>
    </source>
</evidence>
<sequence length="918" mass="96445">MASVPASPNTSSAQGLLEPARQMRWRVPELALVLSDRAVALARRTGDQAARLRAEALALFASNRLGRGVPATVRALAAVRDAEAAGDAEVVAELRIELAWCARSAGNCEVSVRVLNPVLEQERIEPEVRAHALLALAASLPAHQQDGQRSEALDEAERLYETCGLSRDTARLLKARVRAARAGHHRRLGEFGEAVAAADAGLALLAQLGDPAADSGEIRTRLVLERVQSLLELGRCPEAVQATESVLAQPVRAAAAGPVGWLGLAMATRVHLPDGNHGAAVRTLNDTAAISERHKLDGLLAEALNTLSHVHERGAEFPEALRALRGAYAADRRWRAAVHNARVQLLAEYPVLAGDVGVPPHSNGPSRPTPPVPVPQGPDSAESRTVVVEQSEYWPPEPRQPEQDAAEQAESEQAAPEHGDAHDAARRLMETLTSRAAGKREGGRRRKEMPEPRISEESVQPTVVLDAATIKPAEAEASQSGAEAFPVAEPVETEGGHFAHAETVAFPPPADQGVPGGEPEQASAASQASWWPSEASDQPSGAERTIPEVPVAYEPQQDQPGDAGLQSETSALASTLDNLRRTAAAAGSNSSVADVTTIMPVIGGPAGLDDWSVTGPAADSPVADPLPEAPRSDFDSQYGQDLTATESAAERPRGHRADDALQLEPTYGEGEAAPAAEPPTIQTPMADVLTAGTPTADDPVVESDGAPEAGTSEGGRRSRGKSLAEIRAGLQLSAEPRPGRRRARHAEPTEPSEPPEPIEPPEPAAAAVTSPTPAAELLGRHRQDWATEPNLPVVEPQPSPPVVRTPEPVGDHEAPELPVVTPPVVETPAADVGAVEKIGLAELLTEALMAYESGRREQPEAEEATPSGRHSEARVSGVTGRSQVSRSAHSSTSDDRGSGVAPRHRRAAGDSTAVDPLF</sequence>
<dbReference type="AlphaFoldDB" id="A0A1H3RID3"/>
<feature type="compositionally biased region" description="Polar residues" evidence="1">
    <location>
        <begin position="879"/>
        <end position="891"/>
    </location>
</feature>
<evidence type="ECO:0000256" key="1">
    <source>
        <dbReference type="SAM" id="MobiDB-lite"/>
    </source>
</evidence>